<dbReference type="InterPro" id="IPR035958">
    <property type="entry name" value="SecB-like_sf"/>
</dbReference>
<keyword evidence="2 5" id="KW-0813">Transport</keyword>
<evidence type="ECO:0000256" key="4">
    <source>
        <dbReference type="ARBA" id="ARBA00023010"/>
    </source>
</evidence>
<evidence type="ECO:0000256" key="2">
    <source>
        <dbReference type="ARBA" id="ARBA00022448"/>
    </source>
</evidence>
<dbReference type="HAMAP" id="MF_00821">
    <property type="entry name" value="SecB"/>
    <property type="match status" value="1"/>
</dbReference>
<dbReference type="AlphaFoldDB" id="A0A370DEN9"/>
<keyword evidence="5" id="KW-0963">Cytoplasm</keyword>
<evidence type="ECO:0000256" key="3">
    <source>
        <dbReference type="ARBA" id="ARBA00022927"/>
    </source>
</evidence>
<sequence length="159" mass="17874">MSEEKQEQPNRELSIQRIYLKDVSFETPNSPSVFQQEWKPETSVNMNTEVNTLSENVYEVVLNVTVTTKVGEQTAYLAEVQQAGIFSISGFSDQEMGAVVGSYCPNLLFPYVREAISDMVTKGSFPQMILQPVNFDALYAQHQQEQAKKVAENDSGQTH</sequence>
<dbReference type="Pfam" id="PF02556">
    <property type="entry name" value="SecB"/>
    <property type="match status" value="1"/>
</dbReference>
<dbReference type="NCBIfam" id="NF004393">
    <property type="entry name" value="PRK05751.1-4"/>
    <property type="match status" value="1"/>
</dbReference>
<dbReference type="InterPro" id="IPR003708">
    <property type="entry name" value="SecB"/>
</dbReference>
<keyword evidence="4 5" id="KW-0811">Translocation</keyword>
<keyword evidence="3 5" id="KW-0653">Protein transport</keyword>
<name>A0A370DEN9_9GAMM</name>
<keyword evidence="5" id="KW-0143">Chaperone</keyword>
<dbReference type="EMBL" id="QFXE01000020">
    <property type="protein sequence ID" value="RDH83385.1"/>
    <property type="molecule type" value="Genomic_DNA"/>
</dbReference>
<dbReference type="NCBIfam" id="TIGR00809">
    <property type="entry name" value="secB"/>
    <property type="match status" value="1"/>
</dbReference>
<dbReference type="GO" id="GO:0015031">
    <property type="term" value="P:protein transport"/>
    <property type="evidence" value="ECO:0007669"/>
    <property type="project" value="UniProtKB-UniRule"/>
</dbReference>
<comment type="similarity">
    <text evidence="1 5">Belongs to the SecB family.</text>
</comment>
<comment type="function">
    <text evidence="5">One of the proteins required for the normal export of preproteins out of the cell cytoplasm. It is a molecular chaperone that binds to a subset of precursor proteins, maintaining them in a translocation-competent state. It also specifically binds to its receptor SecA.</text>
</comment>
<evidence type="ECO:0000313" key="7">
    <source>
        <dbReference type="Proteomes" id="UP000254771"/>
    </source>
</evidence>
<dbReference type="PRINTS" id="PR01594">
    <property type="entry name" value="SECBCHAPRONE"/>
</dbReference>
<dbReference type="GO" id="GO:0006457">
    <property type="term" value="P:protein folding"/>
    <property type="evidence" value="ECO:0007669"/>
    <property type="project" value="UniProtKB-UniRule"/>
</dbReference>
<keyword evidence="7" id="KW-1185">Reference proteome</keyword>
<dbReference type="SUPFAM" id="SSF54611">
    <property type="entry name" value="SecB-like"/>
    <property type="match status" value="1"/>
</dbReference>
<dbReference type="Proteomes" id="UP000254771">
    <property type="component" value="Unassembled WGS sequence"/>
</dbReference>
<comment type="subunit">
    <text evidence="5">Homotetramer, a dimer of dimers. One homotetramer interacts with 1 SecA dimer.</text>
</comment>
<dbReference type="GO" id="GO:0051262">
    <property type="term" value="P:protein tetramerization"/>
    <property type="evidence" value="ECO:0007669"/>
    <property type="project" value="InterPro"/>
</dbReference>
<comment type="subcellular location">
    <subcellularLocation>
        <location evidence="5">Cytoplasm</location>
    </subcellularLocation>
</comment>
<comment type="caution">
    <text evidence="6">The sequence shown here is derived from an EMBL/GenBank/DDBJ whole genome shotgun (WGS) entry which is preliminary data.</text>
</comment>
<protein>
    <recommendedName>
        <fullName evidence="5">Protein-export protein SecB</fullName>
    </recommendedName>
</protein>
<accession>A0A370DEN9</accession>
<dbReference type="GO" id="GO:0051082">
    <property type="term" value="F:unfolded protein binding"/>
    <property type="evidence" value="ECO:0007669"/>
    <property type="project" value="InterPro"/>
</dbReference>
<dbReference type="Gene3D" id="3.10.420.10">
    <property type="entry name" value="SecB-like"/>
    <property type="match status" value="1"/>
</dbReference>
<proteinExistence type="inferred from homology"/>
<dbReference type="PANTHER" id="PTHR36918:SF1">
    <property type="entry name" value="PROTEIN-EXPORT PROTEIN SECB"/>
    <property type="match status" value="1"/>
</dbReference>
<evidence type="ECO:0000256" key="1">
    <source>
        <dbReference type="ARBA" id="ARBA00009990"/>
    </source>
</evidence>
<gene>
    <name evidence="5" type="primary">secB</name>
    <name evidence="6" type="ORF">DIZ78_15470</name>
</gene>
<dbReference type="GO" id="GO:0005737">
    <property type="term" value="C:cytoplasm"/>
    <property type="evidence" value="ECO:0007669"/>
    <property type="project" value="UniProtKB-SubCell"/>
</dbReference>
<reference evidence="6 7" key="1">
    <citation type="journal article" date="2018" name="ISME J.">
        <title>Endosymbiont genomes yield clues of tubeworm success.</title>
        <authorList>
            <person name="Li Y."/>
            <person name="Liles M.R."/>
            <person name="Halanych K.M."/>
        </authorList>
    </citation>
    <scope>NUCLEOTIDE SEQUENCE [LARGE SCALE GENOMIC DNA]</scope>
    <source>
        <strain evidence="6">A1462</strain>
    </source>
</reference>
<organism evidence="6 7">
    <name type="scientific">endosymbiont of Escarpia spicata</name>
    <dbReference type="NCBI Taxonomy" id="2200908"/>
    <lineage>
        <taxon>Bacteria</taxon>
        <taxon>Pseudomonadati</taxon>
        <taxon>Pseudomonadota</taxon>
        <taxon>Gammaproteobacteria</taxon>
        <taxon>sulfur-oxidizing symbionts</taxon>
    </lineage>
</organism>
<evidence type="ECO:0000313" key="6">
    <source>
        <dbReference type="EMBL" id="RDH83385.1"/>
    </source>
</evidence>
<evidence type="ECO:0000256" key="5">
    <source>
        <dbReference type="HAMAP-Rule" id="MF_00821"/>
    </source>
</evidence>
<dbReference type="PANTHER" id="PTHR36918">
    <property type="match status" value="1"/>
</dbReference>